<dbReference type="Pfam" id="PF04432">
    <property type="entry name" value="FrhB_FdhB_C"/>
    <property type="match status" value="1"/>
</dbReference>
<keyword evidence="3 7" id="KW-0560">Oxidoreductase</keyword>
<protein>
    <submittedName>
        <fullName evidence="7">Coenzyme F420-reducing hydrogenase, beta subunit</fullName>
        <ecNumber evidence="7">1.12.98.1</ecNumber>
    </submittedName>
</protein>
<evidence type="ECO:0000256" key="1">
    <source>
        <dbReference type="ARBA" id="ARBA00001974"/>
    </source>
</evidence>
<reference evidence="7 8" key="1">
    <citation type="journal article" date="2013" name="Nature">
        <title>Anaerobic oxidation of methane coupled to nitrate reduction in a novel archaeal lineage.</title>
        <authorList>
            <person name="Haroon M.F."/>
            <person name="Hu S."/>
            <person name="Shi Y."/>
            <person name="Imelfort M."/>
            <person name="Keller J."/>
            <person name="Hugenholtz P."/>
            <person name="Yuan Z."/>
            <person name="Tyson G.W."/>
        </authorList>
    </citation>
    <scope>NUCLEOTIDE SEQUENCE [LARGE SCALE GENOMIC DNA]</scope>
    <source>
        <strain evidence="7 8">ANME-2d</strain>
    </source>
</reference>
<dbReference type="InterPro" id="IPR007516">
    <property type="entry name" value="Co_F420_Hydgase/DH_bsu_N"/>
</dbReference>
<keyword evidence="4" id="KW-0408">Iron</keyword>
<comment type="caution">
    <text evidence="7">The sequence shown here is derived from an EMBL/GenBank/DDBJ whole genome shotgun (WGS) entry which is preliminary data.</text>
</comment>
<dbReference type="InterPro" id="IPR017900">
    <property type="entry name" value="4Fe4S_Fe_S_CS"/>
</dbReference>
<dbReference type="AlphaFoldDB" id="A0A062V6U9"/>
<dbReference type="Gene3D" id="3.30.70.20">
    <property type="match status" value="1"/>
</dbReference>
<feature type="domain" description="4Fe-4S ferredoxin-type" evidence="6">
    <location>
        <begin position="36"/>
        <end position="64"/>
    </location>
</feature>
<dbReference type="GO" id="GO:0046872">
    <property type="term" value="F:metal ion binding"/>
    <property type="evidence" value="ECO:0007669"/>
    <property type="project" value="UniProtKB-KW"/>
</dbReference>
<dbReference type="EC" id="1.12.98.1" evidence="7"/>
<evidence type="ECO:0000256" key="5">
    <source>
        <dbReference type="ARBA" id="ARBA00023014"/>
    </source>
</evidence>
<accession>A0A062V6U9</accession>
<evidence type="ECO:0000256" key="4">
    <source>
        <dbReference type="ARBA" id="ARBA00023004"/>
    </source>
</evidence>
<dbReference type="Pfam" id="PF04422">
    <property type="entry name" value="FrhB_FdhB_N"/>
    <property type="match status" value="1"/>
</dbReference>
<keyword evidence="2" id="KW-0479">Metal-binding</keyword>
<evidence type="ECO:0000313" key="7">
    <source>
        <dbReference type="EMBL" id="KCZ72308.1"/>
    </source>
</evidence>
<dbReference type="GO" id="GO:0051536">
    <property type="term" value="F:iron-sulfur cluster binding"/>
    <property type="evidence" value="ECO:0007669"/>
    <property type="project" value="UniProtKB-KW"/>
</dbReference>
<dbReference type="EMBL" id="JMIY01000003">
    <property type="protein sequence ID" value="KCZ72308.1"/>
    <property type="molecule type" value="Genomic_DNA"/>
</dbReference>
<evidence type="ECO:0000313" key="8">
    <source>
        <dbReference type="Proteomes" id="UP000027153"/>
    </source>
</evidence>
<dbReference type="InterPro" id="IPR007525">
    <property type="entry name" value="FrhB_FdhB_C"/>
</dbReference>
<dbReference type="GO" id="GO:0050454">
    <property type="term" value="F:coenzyme F420 hydrogenase activity"/>
    <property type="evidence" value="ECO:0007669"/>
    <property type="project" value="UniProtKB-EC"/>
</dbReference>
<evidence type="ECO:0000256" key="3">
    <source>
        <dbReference type="ARBA" id="ARBA00023002"/>
    </source>
</evidence>
<evidence type="ECO:0000256" key="2">
    <source>
        <dbReference type="ARBA" id="ARBA00022723"/>
    </source>
</evidence>
<sequence>MSVNKIRYVVDNNLCVRCGTCVGVCPLNAITLNDRNYPVKNSSCTGCGHCIEVCPGIDVDFPELTMQLFRKRFNINGLLGFFTNAYAGYALDPDIRANASSGGVITQLLIYLLEKKIIDGAIVAVTDPEAPCQSKPIIAKTKDELLQSMQSRYTIIPVNQLFGKIRQMEGKFALVGLPCHIHGFRKLANIDPVIRDRIYLVLGLYCNLNLEQEATLDLQKISRISQKEIKNFEYRGGEWPGAIRITKKNGNTHNLHYSNYKDGAFNYLSRLYYAKRCLYCIDGSSELADISFADPWVQDGNGDWVFKGGWTLIFERTEKGGMLLAEAERDHAIFLKRLYGYSMFKRFINNINKKRKMALVRLSNLKNKNKPAPEYHVDDPTIPVKDRLKEYIFSLTLVFGKYEGVRKIITAIIFSRIGISLTKLRIFLKYRVSNIRLSNRRF</sequence>
<dbReference type="Proteomes" id="UP000027153">
    <property type="component" value="Unassembled WGS sequence"/>
</dbReference>
<dbReference type="SUPFAM" id="SSF54862">
    <property type="entry name" value="4Fe-4S ferredoxins"/>
    <property type="match status" value="1"/>
</dbReference>
<keyword evidence="5" id="KW-0411">Iron-sulfur</keyword>
<dbReference type="OrthoDB" id="38261at2157"/>
<evidence type="ECO:0000259" key="6">
    <source>
        <dbReference type="PROSITE" id="PS51379"/>
    </source>
</evidence>
<organism evidence="7 8">
    <name type="scientific">Candidatus Methanoperedens nitratireducens</name>
    <dbReference type="NCBI Taxonomy" id="1392998"/>
    <lineage>
        <taxon>Archaea</taxon>
        <taxon>Methanobacteriati</taxon>
        <taxon>Methanobacteriota</taxon>
        <taxon>Stenosarchaea group</taxon>
        <taxon>Methanomicrobia</taxon>
        <taxon>Methanosarcinales</taxon>
        <taxon>ANME-2 cluster</taxon>
        <taxon>Candidatus Methanoperedentaceae</taxon>
        <taxon>Candidatus Methanoperedens</taxon>
    </lineage>
</organism>
<dbReference type="InterPro" id="IPR017896">
    <property type="entry name" value="4Fe4S_Fe-S-bd"/>
</dbReference>
<dbReference type="PANTHER" id="PTHR31332">
    <property type="entry name" value="7-HYDROXYMETHYL CHLOROPHYLL A REDUCTASE, CHLOROPLASTIC"/>
    <property type="match status" value="1"/>
</dbReference>
<name>A0A062V6U9_9EURY</name>
<dbReference type="PANTHER" id="PTHR31332:SF6">
    <property type="entry name" value="FORMATE DEHYDROGENASE SUBUNIT BETA"/>
    <property type="match status" value="1"/>
</dbReference>
<dbReference type="PROSITE" id="PS00198">
    <property type="entry name" value="4FE4S_FER_1"/>
    <property type="match status" value="2"/>
</dbReference>
<proteinExistence type="predicted"/>
<dbReference type="PROSITE" id="PS51379">
    <property type="entry name" value="4FE4S_FER_2"/>
    <property type="match status" value="2"/>
</dbReference>
<gene>
    <name evidence="7" type="ORF">ANME2D_01714</name>
</gene>
<comment type="cofactor">
    <cofactor evidence="1">
        <name>FAD</name>
        <dbReference type="ChEBI" id="CHEBI:57692"/>
    </cofactor>
</comment>
<dbReference type="InterPro" id="IPR045220">
    <property type="entry name" value="FRHB/FDHB/HCAR-like"/>
</dbReference>
<dbReference type="RefSeq" id="WP_048090424.1">
    <property type="nucleotide sequence ID" value="NZ_JMIY01000003.1"/>
</dbReference>
<dbReference type="GO" id="GO:0052592">
    <property type="term" value="F:oxidoreductase activity, acting on CH or CH2 groups, with an iron-sulfur protein as acceptor"/>
    <property type="evidence" value="ECO:0007669"/>
    <property type="project" value="TreeGrafter"/>
</dbReference>
<keyword evidence="8" id="KW-1185">Reference proteome</keyword>
<feature type="domain" description="4Fe-4S ferredoxin-type" evidence="6">
    <location>
        <begin position="6"/>
        <end position="35"/>
    </location>
</feature>
<dbReference type="Pfam" id="PF13237">
    <property type="entry name" value="Fer4_10"/>
    <property type="match status" value="1"/>
</dbReference>